<dbReference type="Pfam" id="PF12012">
    <property type="entry name" value="DUF3504"/>
    <property type="match status" value="1"/>
</dbReference>
<dbReference type="GO" id="GO:0006310">
    <property type="term" value="P:DNA recombination"/>
    <property type="evidence" value="ECO:0007669"/>
    <property type="project" value="UniProtKB-KW"/>
</dbReference>
<dbReference type="Gene3D" id="1.10.443.10">
    <property type="entry name" value="Intergrase catalytic core"/>
    <property type="match status" value="1"/>
</dbReference>
<reference evidence="6 7" key="1">
    <citation type="submission" date="2024-01" db="EMBL/GenBank/DDBJ databases">
        <title>The genome of the rayed Mediterranean limpet Patella caerulea (Linnaeus, 1758).</title>
        <authorList>
            <person name="Anh-Thu Weber A."/>
            <person name="Halstead-Nussloch G."/>
        </authorList>
    </citation>
    <scope>NUCLEOTIDE SEQUENCE [LARGE SCALE GENOMIC DNA]</scope>
    <source>
        <strain evidence="6">AATW-2023a</strain>
        <tissue evidence="6">Whole specimen</tissue>
    </source>
</reference>
<dbReference type="InterPro" id="IPR021893">
    <property type="entry name" value="ZMYM2-like_C"/>
</dbReference>
<evidence type="ECO:0000313" key="6">
    <source>
        <dbReference type="EMBL" id="KAK6188520.1"/>
    </source>
</evidence>
<comment type="caution">
    <text evidence="6">The sequence shown here is derived from an EMBL/GenBank/DDBJ whole genome shotgun (WGS) entry which is preliminary data.</text>
</comment>
<feature type="domain" description="ZMYM2-like/QRICH1 C-terminal" evidence="5">
    <location>
        <begin position="49"/>
        <end position="145"/>
    </location>
</feature>
<evidence type="ECO:0000256" key="2">
    <source>
        <dbReference type="ARBA" id="ARBA00022553"/>
    </source>
</evidence>
<keyword evidence="2" id="KW-0597">Phosphoprotein</keyword>
<dbReference type="SUPFAM" id="SSF56349">
    <property type="entry name" value="DNA breaking-rejoining enzymes"/>
    <property type="match status" value="1"/>
</dbReference>
<keyword evidence="4" id="KW-0233">DNA recombination</keyword>
<dbReference type="PANTHER" id="PTHR46963:SF1">
    <property type="entry name" value="SIMILAR TO RIKEN CDNA E130308A19"/>
    <property type="match status" value="1"/>
</dbReference>
<gene>
    <name evidence="6" type="ORF">SNE40_004680</name>
</gene>
<keyword evidence="1" id="KW-1017">Isopeptide bond</keyword>
<dbReference type="InterPro" id="IPR042838">
    <property type="entry name" value="KIAA1958"/>
</dbReference>
<protein>
    <recommendedName>
        <fullName evidence="5">ZMYM2-like/QRICH1 C-terminal domain-containing protein</fullName>
    </recommendedName>
</protein>
<organism evidence="6 7">
    <name type="scientific">Patella caerulea</name>
    <name type="common">Rayed Mediterranean limpet</name>
    <dbReference type="NCBI Taxonomy" id="87958"/>
    <lineage>
        <taxon>Eukaryota</taxon>
        <taxon>Metazoa</taxon>
        <taxon>Spiralia</taxon>
        <taxon>Lophotrochozoa</taxon>
        <taxon>Mollusca</taxon>
        <taxon>Gastropoda</taxon>
        <taxon>Patellogastropoda</taxon>
        <taxon>Patelloidea</taxon>
        <taxon>Patellidae</taxon>
        <taxon>Patella</taxon>
    </lineage>
</organism>
<proteinExistence type="predicted"/>
<dbReference type="Proteomes" id="UP001347796">
    <property type="component" value="Unassembled WGS sequence"/>
</dbReference>
<evidence type="ECO:0000256" key="3">
    <source>
        <dbReference type="ARBA" id="ARBA00022843"/>
    </source>
</evidence>
<evidence type="ECO:0000259" key="5">
    <source>
        <dbReference type="Pfam" id="PF12012"/>
    </source>
</evidence>
<dbReference type="GO" id="GO:0003677">
    <property type="term" value="F:DNA binding"/>
    <property type="evidence" value="ECO:0007669"/>
    <property type="project" value="InterPro"/>
</dbReference>
<sequence>MGYGQFKVEWPSMSETDNSDNILFEASQIAEQELNSDHGQNSQLSLHTSQSGDQYLQYTEDVSKTNQRGLKHQKHKKKVVRAYENLDIPERCIVRLYEKYIRLRPKTCACDAFYLQPVKLNSKEHWYNSIPVGVHSITLQNLVKNMCLRGGMTGHFTNRSLSATAATRLYNAGVDEQLMAETTDHSSDAIRVYKRTSNAQLQDVSDIIQNKRKKCKQENISKSEIQEPSSRELSFDNEHFKFNLKF</sequence>
<dbReference type="PANTHER" id="PTHR46963">
    <property type="entry name" value="SIMILAR TO RIKEN CDNA E130308A19"/>
    <property type="match status" value="1"/>
</dbReference>
<dbReference type="AlphaFoldDB" id="A0AAN8KA17"/>
<accession>A0AAN8KA17</accession>
<evidence type="ECO:0000256" key="4">
    <source>
        <dbReference type="ARBA" id="ARBA00023172"/>
    </source>
</evidence>
<evidence type="ECO:0000313" key="7">
    <source>
        <dbReference type="Proteomes" id="UP001347796"/>
    </source>
</evidence>
<dbReference type="GO" id="GO:0015074">
    <property type="term" value="P:DNA integration"/>
    <property type="evidence" value="ECO:0007669"/>
    <property type="project" value="InterPro"/>
</dbReference>
<keyword evidence="3" id="KW-0832">Ubl conjugation</keyword>
<dbReference type="InterPro" id="IPR013762">
    <property type="entry name" value="Integrase-like_cat_sf"/>
</dbReference>
<evidence type="ECO:0000256" key="1">
    <source>
        <dbReference type="ARBA" id="ARBA00022499"/>
    </source>
</evidence>
<keyword evidence="7" id="KW-1185">Reference proteome</keyword>
<dbReference type="EMBL" id="JAZGQO010000003">
    <property type="protein sequence ID" value="KAK6188520.1"/>
    <property type="molecule type" value="Genomic_DNA"/>
</dbReference>
<dbReference type="InterPro" id="IPR011010">
    <property type="entry name" value="DNA_brk_join_enz"/>
</dbReference>
<name>A0AAN8KA17_PATCE</name>